<feature type="compositionally biased region" description="Polar residues" evidence="1">
    <location>
        <begin position="396"/>
        <end position="407"/>
    </location>
</feature>
<feature type="compositionally biased region" description="Polar residues" evidence="1">
    <location>
        <begin position="104"/>
        <end position="118"/>
    </location>
</feature>
<name>A0A8X8YUX8_SALSN</name>
<keyword evidence="5" id="KW-1185">Reference proteome</keyword>
<protein>
    <recommendedName>
        <fullName evidence="6">SAM-dependent MTase RsmB/NOP-type domain-containing protein</fullName>
    </recommendedName>
</protein>
<dbReference type="PANTHER" id="PTHR22808">
    <property type="entry name" value="NCL1 YEAST -RELATED NOL1/NOP2/FMU SUN DOMAIN-CONTAINING"/>
    <property type="match status" value="1"/>
</dbReference>
<reference evidence="4" key="2">
    <citation type="submission" date="2020-08" db="EMBL/GenBank/DDBJ databases">
        <title>Plant Genome Project.</title>
        <authorList>
            <person name="Zhang R.-G."/>
        </authorList>
    </citation>
    <scope>NUCLEOTIDE SEQUENCE</scope>
    <source>
        <strain evidence="4">Huo1</strain>
        <tissue evidence="4">Leaf</tissue>
    </source>
</reference>
<feature type="domain" description="RNA cytosine-C(5)-methyltransferase NSUN2-like pre-PUA" evidence="2">
    <location>
        <begin position="243"/>
        <end position="293"/>
    </location>
</feature>
<feature type="region of interest" description="Disordered" evidence="1">
    <location>
        <begin position="101"/>
        <end position="137"/>
    </location>
</feature>
<feature type="domain" description="RNA cytosine-C(5)-methyltransferase NSUN2-like PUA" evidence="3">
    <location>
        <begin position="295"/>
        <end position="345"/>
    </location>
</feature>
<dbReference type="Pfam" id="PF20431">
    <property type="entry name" value="E_motif"/>
    <property type="match status" value="1"/>
</dbReference>
<dbReference type="Pfam" id="PF25378">
    <property type="entry name" value="PUA_NSUN2"/>
    <property type="match status" value="1"/>
</dbReference>
<dbReference type="GO" id="GO:0008173">
    <property type="term" value="F:RNA methyltransferase activity"/>
    <property type="evidence" value="ECO:0007669"/>
    <property type="project" value="InterPro"/>
</dbReference>
<sequence length="407" mass="44956">MIHCNMELAERASRMLFELEPTNAGNYVLLAEIYAEAKMWDEVKGVGEKGLQKLVHALVVKLSEEMMEQGTCWRRNRANRQAAATPGMFPSGKLYDEISEPDQETANGQTCENSNGTDENGGKLIDDSVAPTSNVEQKVSDLPLERCMRIVPHDQNSGAFFIAVFQKLLPLPAPTTVQRKGTRGESQKQLNEVKEDKNGDDIDVSGEMMFKCLKQLLPPKKINEQEEKEENKTSDDKADAKTEALELNLLGGQQLKIAAVGLKMNAKLQKRGHLRRLFRISSEGLPLILPHITKQILYASPIDFKHLLQYKSIKFPDFVEPSLREKAAELILGCCVVILRAGWVQSGSGEDAMPIAMGELLERVLALRSDEASEPVADAVPIQESTNDVTIPEANGSDSTVMAPETS</sequence>
<accession>A0A8X8YUX8</accession>
<dbReference type="InterPro" id="IPR046848">
    <property type="entry name" value="E_motif"/>
</dbReference>
<proteinExistence type="predicted"/>
<organism evidence="4">
    <name type="scientific">Salvia splendens</name>
    <name type="common">Scarlet sage</name>
    <dbReference type="NCBI Taxonomy" id="180675"/>
    <lineage>
        <taxon>Eukaryota</taxon>
        <taxon>Viridiplantae</taxon>
        <taxon>Streptophyta</taxon>
        <taxon>Embryophyta</taxon>
        <taxon>Tracheophyta</taxon>
        <taxon>Spermatophyta</taxon>
        <taxon>Magnoliopsida</taxon>
        <taxon>eudicotyledons</taxon>
        <taxon>Gunneridae</taxon>
        <taxon>Pentapetalae</taxon>
        <taxon>asterids</taxon>
        <taxon>lamiids</taxon>
        <taxon>Lamiales</taxon>
        <taxon>Lamiaceae</taxon>
        <taxon>Nepetoideae</taxon>
        <taxon>Mentheae</taxon>
        <taxon>Salviinae</taxon>
        <taxon>Salvia</taxon>
        <taxon>Salvia subgen. Calosphace</taxon>
        <taxon>core Calosphace</taxon>
    </lineage>
</organism>
<evidence type="ECO:0000256" key="1">
    <source>
        <dbReference type="SAM" id="MobiDB-lite"/>
    </source>
</evidence>
<dbReference type="InterPro" id="IPR029063">
    <property type="entry name" value="SAM-dependent_MTases_sf"/>
</dbReference>
<dbReference type="InterPro" id="IPR057286">
    <property type="entry name" value="PUA_NSUN2"/>
</dbReference>
<dbReference type="InterPro" id="IPR023267">
    <property type="entry name" value="RCMT"/>
</dbReference>
<evidence type="ECO:0008006" key="6">
    <source>
        <dbReference type="Google" id="ProtNLM"/>
    </source>
</evidence>
<dbReference type="Gene3D" id="3.40.50.150">
    <property type="entry name" value="Vaccinia Virus protein VP39"/>
    <property type="match status" value="1"/>
</dbReference>
<dbReference type="EMBL" id="PNBA02000894">
    <property type="protein sequence ID" value="KAG6382799.1"/>
    <property type="molecule type" value="Genomic_DNA"/>
</dbReference>
<reference evidence="4" key="1">
    <citation type="submission" date="2018-01" db="EMBL/GenBank/DDBJ databases">
        <authorList>
            <person name="Mao J.F."/>
        </authorList>
    </citation>
    <scope>NUCLEOTIDE SEQUENCE</scope>
    <source>
        <strain evidence="4">Huo1</strain>
        <tissue evidence="4">Leaf</tissue>
    </source>
</reference>
<comment type="caution">
    <text evidence="4">The sequence shown here is derived from an EMBL/GenBank/DDBJ whole genome shotgun (WGS) entry which is preliminary data.</text>
</comment>
<dbReference type="GO" id="GO:0001510">
    <property type="term" value="P:RNA methylation"/>
    <property type="evidence" value="ECO:0007669"/>
    <property type="project" value="InterPro"/>
</dbReference>
<evidence type="ECO:0000259" key="2">
    <source>
        <dbReference type="Pfam" id="PF25376"/>
    </source>
</evidence>
<feature type="compositionally biased region" description="Basic and acidic residues" evidence="1">
    <location>
        <begin position="182"/>
        <end position="200"/>
    </location>
</feature>
<evidence type="ECO:0000313" key="4">
    <source>
        <dbReference type="EMBL" id="KAG6382799.1"/>
    </source>
</evidence>
<feature type="region of interest" description="Disordered" evidence="1">
    <location>
        <begin position="175"/>
        <end position="201"/>
    </location>
</feature>
<dbReference type="Proteomes" id="UP000298416">
    <property type="component" value="Unassembled WGS sequence"/>
</dbReference>
<evidence type="ECO:0000259" key="3">
    <source>
        <dbReference type="Pfam" id="PF25378"/>
    </source>
</evidence>
<evidence type="ECO:0000313" key="5">
    <source>
        <dbReference type="Proteomes" id="UP000298416"/>
    </source>
</evidence>
<dbReference type="InterPro" id="IPR057285">
    <property type="entry name" value="Pre-PUA_NSUN2"/>
</dbReference>
<dbReference type="Pfam" id="PF25376">
    <property type="entry name" value="Pre-PUA_NSUN2"/>
    <property type="match status" value="1"/>
</dbReference>
<gene>
    <name evidence="4" type="ORF">SASPL_157492</name>
</gene>
<dbReference type="AlphaFoldDB" id="A0A8X8YUX8"/>
<dbReference type="PANTHER" id="PTHR22808:SF1">
    <property type="entry name" value="RNA CYTOSINE-C(5)-METHYLTRANSFERASE NSUN2-RELATED"/>
    <property type="match status" value="1"/>
</dbReference>
<feature type="region of interest" description="Disordered" evidence="1">
    <location>
        <begin position="374"/>
        <end position="407"/>
    </location>
</feature>